<accession>A0A0F9R5X0</accession>
<proteinExistence type="predicted"/>
<evidence type="ECO:0000313" key="1">
    <source>
        <dbReference type="EMBL" id="KKN20701.1"/>
    </source>
</evidence>
<protein>
    <submittedName>
        <fullName evidence="1">Uncharacterized protein</fullName>
    </submittedName>
</protein>
<gene>
    <name evidence="1" type="ORF">LCGC14_0932730</name>
</gene>
<name>A0A0F9R5X0_9ZZZZ</name>
<organism evidence="1">
    <name type="scientific">marine sediment metagenome</name>
    <dbReference type="NCBI Taxonomy" id="412755"/>
    <lineage>
        <taxon>unclassified sequences</taxon>
        <taxon>metagenomes</taxon>
        <taxon>ecological metagenomes</taxon>
    </lineage>
</organism>
<comment type="caution">
    <text evidence="1">The sequence shown here is derived from an EMBL/GenBank/DDBJ whole genome shotgun (WGS) entry which is preliminary data.</text>
</comment>
<sequence>MSTKELTPISIRLNDCAVNTLKYEARRISYERNTDVSYVDLIRDAVSLYMKDIEKELSEEEIIHSIAVEEITVNSTTQSHEILELLNLNENEWLSLFGLNFNSPLTIAMRNAMKPTLEKMSLPRSVLPKISSAVQIKRPLCSKVLFISRRGVIPENIVEGETFTPTIFLIACNPSLSFDEIFAKEANIINQVAHVAATSIAQEESRNFHALLEATELSVQVDTLNIDNLYKGYELLLQNGRKSRNLLLSPMAFLKLAKEANKYKGNWEFCTLTGDTSTVGHFYGAEIKTCDYFSEYEAYFMSDSECEGFIEKQSSRVLVCPDIKRLRGGFIIWVELGMFMDSMTVSCVTSEKARTEEICGKKK</sequence>
<reference evidence="1" key="1">
    <citation type="journal article" date="2015" name="Nature">
        <title>Complex archaea that bridge the gap between prokaryotes and eukaryotes.</title>
        <authorList>
            <person name="Spang A."/>
            <person name="Saw J.H."/>
            <person name="Jorgensen S.L."/>
            <person name="Zaremba-Niedzwiedzka K."/>
            <person name="Martijn J."/>
            <person name="Lind A.E."/>
            <person name="van Eijk R."/>
            <person name="Schleper C."/>
            <person name="Guy L."/>
            <person name="Ettema T.J."/>
        </authorList>
    </citation>
    <scope>NUCLEOTIDE SEQUENCE</scope>
</reference>
<dbReference type="AlphaFoldDB" id="A0A0F9R5X0"/>
<dbReference type="EMBL" id="LAZR01003216">
    <property type="protein sequence ID" value="KKN20701.1"/>
    <property type="molecule type" value="Genomic_DNA"/>
</dbReference>